<evidence type="ECO:0000256" key="1">
    <source>
        <dbReference type="ARBA" id="ARBA00006525"/>
    </source>
</evidence>
<accession>A0AAT9GM21</accession>
<dbReference type="Pfam" id="PF14520">
    <property type="entry name" value="HHH_5"/>
    <property type="match status" value="1"/>
</dbReference>
<protein>
    <submittedName>
        <fullName evidence="3">DNA-processing protein DprA</fullName>
    </submittedName>
</protein>
<dbReference type="GO" id="GO:0003677">
    <property type="term" value="F:DNA binding"/>
    <property type="evidence" value="ECO:0007669"/>
    <property type="project" value="InterPro"/>
</dbReference>
<dbReference type="GO" id="GO:0006281">
    <property type="term" value="P:DNA repair"/>
    <property type="evidence" value="ECO:0007669"/>
    <property type="project" value="UniProtKB-KW"/>
</dbReference>
<dbReference type="EMBL" id="AP029612">
    <property type="protein sequence ID" value="BFG71647.1"/>
    <property type="molecule type" value="Genomic_DNA"/>
</dbReference>
<dbReference type="InterPro" id="IPR036388">
    <property type="entry name" value="WH-like_DNA-bd_sf"/>
</dbReference>
<dbReference type="SMART" id="SM00278">
    <property type="entry name" value="HhH1"/>
    <property type="match status" value="2"/>
</dbReference>
<sequence>MITEETIYQLSLTRIPDIGSILTKQLIEYFGTASAIFKARKKELAAVEGIGEIRAAKIKKFTDHHLSEQELKKIAQHGLSILFITDQQYPQRLKNCADPPLILFFKGNRSLNTSRIISIIGSRNATDYGRMVTEQLIKTLQPYDVIIVSGLAHGIDAIAHRSALQHQLPTIGVMAHGFKTIYPHVHRSLAREMIDQGGLLTEFWFDALPDRHHFPQRNRIVAGISDATIVIETAIKGGSMITADLAFGYNRDVFAVPGRIYDHRSSGCLQLIAQNKATILTGPEQLVSALGWQEPKKKKNSQKKLFLECTPNEQIIVSILSTCEHMHVDELYLKSNLSSSAMASAILNLELQNIIIQLPGKRYQLS</sequence>
<dbReference type="Gene3D" id="3.40.50.450">
    <property type="match status" value="1"/>
</dbReference>
<dbReference type="InterPro" id="IPR003583">
    <property type="entry name" value="Hlx-hairpin-Hlx_DNA-bd_motif"/>
</dbReference>
<dbReference type="Pfam" id="PF17782">
    <property type="entry name" value="WHD_DprA"/>
    <property type="match status" value="1"/>
</dbReference>
<dbReference type="RefSeq" id="WP_353549271.1">
    <property type="nucleotide sequence ID" value="NZ_AP029612.1"/>
</dbReference>
<name>A0AAT9GM21_9BACT</name>
<dbReference type="Gene3D" id="1.10.10.10">
    <property type="entry name" value="Winged helix-like DNA-binding domain superfamily/Winged helix DNA-binding domain"/>
    <property type="match status" value="1"/>
</dbReference>
<reference evidence="3" key="1">
    <citation type="submission" date="2024-02" db="EMBL/GenBank/DDBJ databases">
        <title>Sediminibacterium planktonica sp. nov. and Sediminibacterium longus sp. nov., isolated from surface lake and river water.</title>
        <authorList>
            <person name="Watanabe K."/>
            <person name="Takemine S."/>
            <person name="Ishii Y."/>
            <person name="Ogata Y."/>
            <person name="Shindo C."/>
            <person name="Suda W."/>
        </authorList>
    </citation>
    <scope>NUCLEOTIDE SEQUENCE</scope>
    <source>
        <strain evidence="3">KACHI17</strain>
    </source>
</reference>
<dbReference type="PANTHER" id="PTHR43022:SF1">
    <property type="entry name" value="PROTEIN SMF"/>
    <property type="match status" value="1"/>
</dbReference>
<dbReference type="InterPro" id="IPR010994">
    <property type="entry name" value="RuvA_2-like"/>
</dbReference>
<dbReference type="PANTHER" id="PTHR43022">
    <property type="entry name" value="PROTEIN SMF"/>
    <property type="match status" value="1"/>
</dbReference>
<dbReference type="Pfam" id="PF02481">
    <property type="entry name" value="DNA_processg_A"/>
    <property type="match status" value="1"/>
</dbReference>
<organism evidence="3">
    <name type="scientific">Sediminibacterium sp. KACHI17</name>
    <dbReference type="NCBI Taxonomy" id="1751071"/>
    <lineage>
        <taxon>Bacteria</taxon>
        <taxon>Pseudomonadati</taxon>
        <taxon>Bacteroidota</taxon>
        <taxon>Chitinophagia</taxon>
        <taxon>Chitinophagales</taxon>
        <taxon>Chitinophagaceae</taxon>
        <taxon>Sediminibacterium</taxon>
    </lineage>
</organism>
<dbReference type="InterPro" id="IPR057666">
    <property type="entry name" value="DrpA_SLOG"/>
</dbReference>
<dbReference type="SUPFAM" id="SSF102405">
    <property type="entry name" value="MCP/YpsA-like"/>
    <property type="match status" value="1"/>
</dbReference>
<feature type="domain" description="Helix-hairpin-helix DNA-binding motif class 1" evidence="2">
    <location>
        <begin position="42"/>
        <end position="61"/>
    </location>
</feature>
<gene>
    <name evidence="3" type="primary">dprA</name>
    <name evidence="3" type="ORF">KACHI17_25280</name>
</gene>
<feature type="domain" description="Helix-hairpin-helix DNA-binding motif class 1" evidence="2">
    <location>
        <begin position="10"/>
        <end position="29"/>
    </location>
</feature>
<comment type="similarity">
    <text evidence="1">Belongs to the DprA/Smf family.</text>
</comment>
<dbReference type="GO" id="GO:0009294">
    <property type="term" value="P:DNA-mediated transformation"/>
    <property type="evidence" value="ECO:0007669"/>
    <property type="project" value="InterPro"/>
</dbReference>
<dbReference type="SUPFAM" id="SSF47781">
    <property type="entry name" value="RuvA domain 2-like"/>
    <property type="match status" value="1"/>
</dbReference>
<dbReference type="AlphaFoldDB" id="A0AAT9GM21"/>
<evidence type="ECO:0000259" key="2">
    <source>
        <dbReference type="SMART" id="SM00278"/>
    </source>
</evidence>
<evidence type="ECO:0000313" key="3">
    <source>
        <dbReference type="EMBL" id="BFG71647.1"/>
    </source>
</evidence>
<dbReference type="NCBIfam" id="TIGR00732">
    <property type="entry name" value="dprA"/>
    <property type="match status" value="1"/>
</dbReference>
<dbReference type="InterPro" id="IPR041614">
    <property type="entry name" value="DprA_WH"/>
</dbReference>
<dbReference type="InterPro" id="IPR003488">
    <property type="entry name" value="DprA"/>
</dbReference>
<proteinExistence type="inferred from homology"/>